<dbReference type="KEGG" id="hbe:BEI_0233"/>
<dbReference type="RefSeq" id="WP_097787793.1">
    <property type="nucleotide sequence ID" value="NZ_BAAADT010000010.1"/>
</dbReference>
<dbReference type="EMBL" id="CP021435">
    <property type="protein sequence ID" value="ATJ81220.1"/>
    <property type="molecule type" value="Genomic_DNA"/>
</dbReference>
<protein>
    <submittedName>
        <fullName evidence="1">Uncharacterized protein</fullName>
    </submittedName>
</protein>
<organism evidence="1 2">
    <name type="scientific">Halomonas beimenensis</name>
    <dbReference type="NCBI Taxonomy" id="475662"/>
    <lineage>
        <taxon>Bacteria</taxon>
        <taxon>Pseudomonadati</taxon>
        <taxon>Pseudomonadota</taxon>
        <taxon>Gammaproteobacteria</taxon>
        <taxon>Oceanospirillales</taxon>
        <taxon>Halomonadaceae</taxon>
        <taxon>Halomonas</taxon>
    </lineage>
</organism>
<dbReference type="OrthoDB" id="6176301at2"/>
<dbReference type="Proteomes" id="UP000219993">
    <property type="component" value="Chromosome"/>
</dbReference>
<name>A0A291P2X8_9GAMM</name>
<gene>
    <name evidence="1" type="ORF">BEI_0233</name>
</gene>
<dbReference type="AlphaFoldDB" id="A0A291P2X8"/>
<keyword evidence="2" id="KW-1185">Reference proteome</keyword>
<evidence type="ECO:0000313" key="1">
    <source>
        <dbReference type="EMBL" id="ATJ81220.1"/>
    </source>
</evidence>
<sequence>MEKAAEELRVSMEAVERMDHHHFDVIGAVPKDAADPRDGLYVVVKEKAPYRKRLMVEVEDPDHPEDLARIRQLLRL</sequence>
<accession>A0A291P2X8</accession>
<reference evidence="1 2" key="1">
    <citation type="journal article" date="2017" name="Sci. Rep.">
        <title>Revealing the Saline Adaptation Strategies of the Halophilic Bacterium Halomonas beimenensis through High-throughput Omics and Transposon Mutagenesis Approaches.</title>
        <authorList>
            <person name="Chen Y.H."/>
            <person name="Lin S.S."/>
            <person name="Shyu Y.T."/>
        </authorList>
    </citation>
    <scope>NUCLEOTIDE SEQUENCE [LARGE SCALE GENOMIC DNA]</scope>
    <source>
        <strain evidence="1 2">NTU-111</strain>
    </source>
</reference>
<evidence type="ECO:0000313" key="2">
    <source>
        <dbReference type="Proteomes" id="UP000219993"/>
    </source>
</evidence>
<proteinExistence type="predicted"/>